<dbReference type="InterPro" id="IPR013766">
    <property type="entry name" value="Thioredoxin_domain"/>
</dbReference>
<keyword evidence="1" id="KW-0175">Coiled coil</keyword>
<dbReference type="InterPro" id="IPR031827">
    <property type="entry name" value="DUF4746"/>
</dbReference>
<dbReference type="PANTHER" id="PTHR46135:SF3">
    <property type="entry name" value="NME_NM23 FAMILY MEMBER 8"/>
    <property type="match status" value="1"/>
</dbReference>
<evidence type="ECO:0000259" key="4">
    <source>
        <dbReference type="Pfam" id="PF15928"/>
    </source>
</evidence>
<evidence type="ECO:0000313" key="6">
    <source>
        <dbReference type="Proteomes" id="UP001075354"/>
    </source>
</evidence>
<name>A0AAV7XB98_9NEOP</name>
<dbReference type="Pfam" id="PF15928">
    <property type="entry name" value="DUF4746"/>
    <property type="match status" value="1"/>
</dbReference>
<feature type="coiled-coil region" evidence="1">
    <location>
        <begin position="137"/>
        <end position="169"/>
    </location>
</feature>
<feature type="compositionally biased region" description="Pro residues" evidence="2">
    <location>
        <begin position="310"/>
        <end position="328"/>
    </location>
</feature>
<sequence>MATKKGGAVALQQDVTTDEEWDGLMRRQGLLLIDVYSEWCGPCVGMLANLKKIKVELGGDLLVLATAKSDTIEALTRHRNHSEPVWMLVSGGRLIELIFGADAPRIARLIATELDNEVKLQRGEECPRTYMSWDELTPEEEARLKRAEEKRLRAQEEEAERRARALRKQKLDNYAKLAAKLNRYTLVLLLPHAVPDPAAADAEGGVLGALHEAWGSLGLEERHRSAVQVTADMANEIFLERKLPQHDELTKALAAGPCLAFLLHKPPAEVEVFPEPEDVAAESAEPAEAAVAAGEAAAESEEAGAGDEAAPPPADTAPLAAPQPPPQPQIVLVEPEMGEVEALAAQSLYGFYPAEDGANGQPPQQPQPPQQQEEDAGDAMQQSSQWSRFQPAADSPAAACVRSGEGSGPALPGLWTPLTPTTKAAAMQTLFPEDTLQLTKPPPPPSVLPPSLVFVFGAGRCKDVLAALATFDGVVTGSGLYSEKRELLAADEAEYEALKREKKDSDAFVVAVAAEAAAEAVAALQALQPLSASANAEEGAADCDAYFPGPVQDAEAVEEDGSANGLA</sequence>
<dbReference type="Gene3D" id="3.40.30.10">
    <property type="entry name" value="Glutaredoxin"/>
    <property type="match status" value="1"/>
</dbReference>
<dbReference type="PROSITE" id="PS00194">
    <property type="entry name" value="THIOREDOXIN_1"/>
    <property type="match status" value="1"/>
</dbReference>
<organism evidence="5 6">
    <name type="scientific">Megalurothrips usitatus</name>
    <name type="common">bean blossom thrips</name>
    <dbReference type="NCBI Taxonomy" id="439358"/>
    <lineage>
        <taxon>Eukaryota</taxon>
        <taxon>Metazoa</taxon>
        <taxon>Ecdysozoa</taxon>
        <taxon>Arthropoda</taxon>
        <taxon>Hexapoda</taxon>
        <taxon>Insecta</taxon>
        <taxon>Pterygota</taxon>
        <taxon>Neoptera</taxon>
        <taxon>Paraneoptera</taxon>
        <taxon>Thysanoptera</taxon>
        <taxon>Terebrantia</taxon>
        <taxon>Thripoidea</taxon>
        <taxon>Thripidae</taxon>
        <taxon>Megalurothrips</taxon>
    </lineage>
</organism>
<keyword evidence="6" id="KW-1185">Reference proteome</keyword>
<dbReference type="InterPro" id="IPR036249">
    <property type="entry name" value="Thioredoxin-like_sf"/>
</dbReference>
<dbReference type="PANTHER" id="PTHR46135">
    <property type="entry name" value="NME/NM23 FAMILY MEMBER 8"/>
    <property type="match status" value="1"/>
</dbReference>
<feature type="domain" description="Thioredoxin" evidence="3">
    <location>
        <begin position="15"/>
        <end position="70"/>
    </location>
</feature>
<reference evidence="5" key="1">
    <citation type="submission" date="2022-12" db="EMBL/GenBank/DDBJ databases">
        <title>Chromosome-level genome assembly of the bean flower thrips Megalurothrips usitatus.</title>
        <authorList>
            <person name="Ma L."/>
            <person name="Liu Q."/>
            <person name="Li H."/>
            <person name="Cai W."/>
        </authorList>
    </citation>
    <scope>NUCLEOTIDE SEQUENCE</scope>
    <source>
        <strain evidence="5">Cailab_2022a</strain>
    </source>
</reference>
<dbReference type="EMBL" id="JAPTSV010000011">
    <property type="protein sequence ID" value="KAJ1522904.1"/>
    <property type="molecule type" value="Genomic_DNA"/>
</dbReference>
<proteinExistence type="predicted"/>
<evidence type="ECO:0000256" key="1">
    <source>
        <dbReference type="SAM" id="Coils"/>
    </source>
</evidence>
<evidence type="ECO:0000313" key="5">
    <source>
        <dbReference type="EMBL" id="KAJ1522904.1"/>
    </source>
</evidence>
<gene>
    <name evidence="5" type="ORF">ONE63_002044</name>
</gene>
<dbReference type="Pfam" id="PF00085">
    <property type="entry name" value="Thioredoxin"/>
    <property type="match status" value="1"/>
</dbReference>
<dbReference type="SUPFAM" id="SSF52833">
    <property type="entry name" value="Thioredoxin-like"/>
    <property type="match status" value="1"/>
</dbReference>
<feature type="region of interest" description="Disordered" evidence="2">
    <location>
        <begin position="352"/>
        <end position="413"/>
    </location>
</feature>
<dbReference type="AlphaFoldDB" id="A0AAV7XB98"/>
<protein>
    <submittedName>
        <fullName evidence="5">Uncharacterized protein</fullName>
    </submittedName>
</protein>
<feature type="domain" description="DUF4746" evidence="4">
    <location>
        <begin position="410"/>
        <end position="555"/>
    </location>
</feature>
<evidence type="ECO:0000259" key="3">
    <source>
        <dbReference type="Pfam" id="PF00085"/>
    </source>
</evidence>
<dbReference type="Proteomes" id="UP001075354">
    <property type="component" value="Chromosome 11"/>
</dbReference>
<evidence type="ECO:0000256" key="2">
    <source>
        <dbReference type="SAM" id="MobiDB-lite"/>
    </source>
</evidence>
<feature type="compositionally biased region" description="Low complexity" evidence="2">
    <location>
        <begin position="281"/>
        <end position="297"/>
    </location>
</feature>
<dbReference type="InterPro" id="IPR051766">
    <property type="entry name" value="TXND_domain-containing"/>
</dbReference>
<feature type="region of interest" description="Disordered" evidence="2">
    <location>
        <begin position="279"/>
        <end position="329"/>
    </location>
</feature>
<comment type="caution">
    <text evidence="5">The sequence shown here is derived from an EMBL/GenBank/DDBJ whole genome shotgun (WGS) entry which is preliminary data.</text>
</comment>
<dbReference type="InterPro" id="IPR017937">
    <property type="entry name" value="Thioredoxin_CS"/>
</dbReference>
<accession>A0AAV7XB98</accession>